<evidence type="ECO:0008006" key="3">
    <source>
        <dbReference type="Google" id="ProtNLM"/>
    </source>
</evidence>
<dbReference type="Proteomes" id="UP000035579">
    <property type="component" value="Chromosome"/>
</dbReference>
<sequence length="316" mass="35523">MTPPMDSLIRTIRLKGKDLVLVRPGLTLTLYLDTPLHECAPGCADALEAYLAHVGPDTLRTYVADNGQFRPLSSKQISKDLRNLRKLPPDSEGYRILYNQGVESEVGTHAIFFEGSAFAEPEPLPDKTHLLRLELPPPPAEDQSWLEPFIEFVCQIANLVPFQSGNAGFAFKHVGVFESQMRKEINRLLPRYYGFDPSYDPARFDMKGRSFGAHWLTLLRTDLIQKLGGMEALRAALPQAELRPLDQGVLIRAARRPPLGDVNRQCTDIGCMPEVARLLRPIRYEAKGFGQPQEVFDALAWLARYDDKASQPWDAP</sequence>
<gene>
    <name evidence="1" type="ORF">AA314_00469</name>
</gene>
<dbReference type="EMBL" id="CP011509">
    <property type="protein sequence ID" value="AKI98842.1"/>
    <property type="molecule type" value="Genomic_DNA"/>
</dbReference>
<dbReference type="KEGG" id="age:AA314_00469"/>
<dbReference type="InterPro" id="IPR021815">
    <property type="entry name" value="TsiV"/>
</dbReference>
<proteinExistence type="predicted"/>
<protein>
    <recommendedName>
        <fullName evidence="3">DUF3396 domain-containing protein</fullName>
    </recommendedName>
</protein>
<dbReference type="Pfam" id="PF11876">
    <property type="entry name" value="TsiV"/>
    <property type="match status" value="1"/>
</dbReference>
<organism evidence="1 2">
    <name type="scientific">Archangium gephyra</name>
    <dbReference type="NCBI Taxonomy" id="48"/>
    <lineage>
        <taxon>Bacteria</taxon>
        <taxon>Pseudomonadati</taxon>
        <taxon>Myxococcota</taxon>
        <taxon>Myxococcia</taxon>
        <taxon>Myxococcales</taxon>
        <taxon>Cystobacterineae</taxon>
        <taxon>Archangiaceae</taxon>
        <taxon>Archangium</taxon>
    </lineage>
</organism>
<evidence type="ECO:0000313" key="1">
    <source>
        <dbReference type="EMBL" id="AKI98842.1"/>
    </source>
</evidence>
<name>A0AAC8TAP7_9BACT</name>
<reference evidence="1 2" key="1">
    <citation type="submission" date="2015-05" db="EMBL/GenBank/DDBJ databases">
        <title>Genome assembly of Archangium gephyra DSM 2261.</title>
        <authorList>
            <person name="Sharma G."/>
            <person name="Subramanian S."/>
        </authorList>
    </citation>
    <scope>NUCLEOTIDE SEQUENCE [LARGE SCALE GENOMIC DNA]</scope>
    <source>
        <strain evidence="1 2">DSM 2261</strain>
    </source>
</reference>
<dbReference type="AlphaFoldDB" id="A0AAC8TAP7"/>
<accession>A0AAC8TAP7</accession>
<evidence type="ECO:0000313" key="2">
    <source>
        <dbReference type="Proteomes" id="UP000035579"/>
    </source>
</evidence>